<accession>A0A8X7ZBB3</accession>
<proteinExistence type="predicted"/>
<dbReference type="EMBL" id="JAAWWB010000015">
    <property type="protein sequence ID" value="KAG6766036.1"/>
    <property type="molecule type" value="Genomic_DNA"/>
</dbReference>
<name>A0A8X7ZBB3_POPTO</name>
<evidence type="ECO:0000313" key="1">
    <source>
        <dbReference type="EMBL" id="KAG6766036.1"/>
    </source>
</evidence>
<dbReference type="OrthoDB" id="856520at2759"/>
<dbReference type="Proteomes" id="UP000886885">
    <property type="component" value="Chromosome 8A"/>
</dbReference>
<comment type="caution">
    <text evidence="1">The sequence shown here is derived from an EMBL/GenBank/DDBJ whole genome shotgun (WGS) entry which is preliminary data.</text>
</comment>
<keyword evidence="2" id="KW-1185">Reference proteome</keyword>
<protein>
    <submittedName>
        <fullName evidence="1">Uncharacterized protein</fullName>
    </submittedName>
</protein>
<evidence type="ECO:0000313" key="2">
    <source>
        <dbReference type="Proteomes" id="UP000886885"/>
    </source>
</evidence>
<gene>
    <name evidence="1" type="ORF">POTOM_030101</name>
</gene>
<organism evidence="1 2">
    <name type="scientific">Populus tomentosa</name>
    <name type="common">Chinese white poplar</name>
    <dbReference type="NCBI Taxonomy" id="118781"/>
    <lineage>
        <taxon>Eukaryota</taxon>
        <taxon>Viridiplantae</taxon>
        <taxon>Streptophyta</taxon>
        <taxon>Embryophyta</taxon>
        <taxon>Tracheophyta</taxon>
        <taxon>Spermatophyta</taxon>
        <taxon>Magnoliopsida</taxon>
        <taxon>eudicotyledons</taxon>
        <taxon>Gunneridae</taxon>
        <taxon>Pentapetalae</taxon>
        <taxon>rosids</taxon>
        <taxon>fabids</taxon>
        <taxon>Malpighiales</taxon>
        <taxon>Salicaceae</taxon>
        <taxon>Saliceae</taxon>
        <taxon>Populus</taxon>
    </lineage>
</organism>
<reference evidence="1" key="1">
    <citation type="journal article" date="2020" name="bioRxiv">
        <title>Hybrid origin of Populus tomentosa Carr. identified through genome sequencing and phylogenomic analysis.</title>
        <authorList>
            <person name="An X."/>
            <person name="Gao K."/>
            <person name="Chen Z."/>
            <person name="Li J."/>
            <person name="Yang X."/>
            <person name="Yang X."/>
            <person name="Zhou J."/>
            <person name="Guo T."/>
            <person name="Zhao T."/>
            <person name="Huang S."/>
            <person name="Miao D."/>
            <person name="Khan W.U."/>
            <person name="Rao P."/>
            <person name="Ye M."/>
            <person name="Lei B."/>
            <person name="Liao W."/>
            <person name="Wang J."/>
            <person name="Ji L."/>
            <person name="Li Y."/>
            <person name="Guo B."/>
            <person name="Mustafa N.S."/>
            <person name="Li S."/>
            <person name="Yun Q."/>
            <person name="Keller S.R."/>
            <person name="Mao J."/>
            <person name="Zhang R."/>
            <person name="Strauss S.H."/>
        </authorList>
    </citation>
    <scope>NUCLEOTIDE SEQUENCE</scope>
    <source>
        <strain evidence="1">GM15</strain>
        <tissue evidence="1">Leaf</tissue>
    </source>
</reference>
<sequence>MGSSSFSNCNHNNHNMDKLNPRKLRLELITDLILEVLGRLNFEEKIAFRFLMWPGHQENYSQEPYACNEMIDILTSTKYKKQQFRIVCGMFDYLKRNNKNVVPAEKWVMLMGAFEAWNEMDKRGCAQDVVDTCILMIDGLFSYNKAEDACFPVEDIVKFPSQKFDTFSDAAFSD</sequence>
<dbReference type="AlphaFoldDB" id="A0A8X7ZBB3"/>